<gene>
    <name evidence="1" type="ORF">MNBD_PLANCTO02-2198</name>
</gene>
<dbReference type="PANTHER" id="PTHR30203">
    <property type="entry name" value="OUTER MEMBRANE CATION EFFLUX PROTEIN"/>
    <property type="match status" value="1"/>
</dbReference>
<accession>A0A3B1DFD4</accession>
<proteinExistence type="predicted"/>
<dbReference type="PROSITE" id="PS51257">
    <property type="entry name" value="PROKAR_LIPOPROTEIN"/>
    <property type="match status" value="1"/>
</dbReference>
<evidence type="ECO:0000313" key="1">
    <source>
        <dbReference type="EMBL" id="VAX41049.1"/>
    </source>
</evidence>
<dbReference type="Pfam" id="PF02321">
    <property type="entry name" value="OEP"/>
    <property type="match status" value="2"/>
</dbReference>
<dbReference type="Gene3D" id="1.20.1600.10">
    <property type="entry name" value="Outer membrane efflux proteins (OEP)"/>
    <property type="match status" value="1"/>
</dbReference>
<dbReference type="InterPro" id="IPR010131">
    <property type="entry name" value="MdtP/NodT-like"/>
</dbReference>
<dbReference type="GO" id="GO:0015562">
    <property type="term" value="F:efflux transmembrane transporter activity"/>
    <property type="evidence" value="ECO:0007669"/>
    <property type="project" value="InterPro"/>
</dbReference>
<dbReference type="SUPFAM" id="SSF56954">
    <property type="entry name" value="Outer membrane efflux proteins (OEP)"/>
    <property type="match status" value="1"/>
</dbReference>
<organism evidence="1">
    <name type="scientific">hydrothermal vent metagenome</name>
    <dbReference type="NCBI Taxonomy" id="652676"/>
    <lineage>
        <taxon>unclassified sequences</taxon>
        <taxon>metagenomes</taxon>
        <taxon>ecological metagenomes</taxon>
    </lineage>
</organism>
<sequence>MNRERYFILLLISSVICGCATEHHHAVLQSPILQNQQPKSSDATAPVEEIQQAAHHEEAPKNTSSEPVLLPTVTENNEATNNEAILSLEYFKEIALTNNPTLVQATAQINAANGAAYQAGLYPNPVVGYSGEQIGVNGTVGELQGGFVSQEIVTGGKLRLSRTKWLQRVRIAETNAVMQKQRVLNDVQIQFYRTLAAQRLVKIHRELLANGKDNLQTYREKLNVGQTNQSGILRAEVDLQRDRLSLQQAENEFQHVWRTLVSLVGVPELALGTFTGKLKPEEKMLDWESALSQFLSTSPELQVARQKIRHDEISVQRERVEPIPNLLTDISVGRNFEAQSTTATVNIGISLPIFDRNQGTIQQAESDLTRSHAEARRLELELRTRLANQYRDYQTAWQHIQAYQNEMLPKAKKSYELLKNSYKARRAEWDDVLIAQRLYLNLRREHINNLTMYRESDVAVRGMLLTGGLLEPASPVSGGHIDAVPKPR</sequence>
<name>A0A3B1DFD4_9ZZZZ</name>
<reference evidence="1" key="1">
    <citation type="submission" date="2018-06" db="EMBL/GenBank/DDBJ databases">
        <authorList>
            <person name="Zhirakovskaya E."/>
        </authorList>
    </citation>
    <scope>NUCLEOTIDE SEQUENCE</scope>
</reference>
<dbReference type="AlphaFoldDB" id="A0A3B1DFD4"/>
<protein>
    <submittedName>
        <fullName evidence="1">Heavy metal RND efflux outer membrane protein, CzcC family</fullName>
    </submittedName>
</protein>
<dbReference type="EMBL" id="UOGL01000506">
    <property type="protein sequence ID" value="VAX41049.1"/>
    <property type="molecule type" value="Genomic_DNA"/>
</dbReference>
<dbReference type="PANTHER" id="PTHR30203:SF24">
    <property type="entry name" value="BLR4935 PROTEIN"/>
    <property type="match status" value="1"/>
</dbReference>
<dbReference type="InterPro" id="IPR003423">
    <property type="entry name" value="OMP_efflux"/>
</dbReference>